<evidence type="ECO:0000256" key="1">
    <source>
        <dbReference type="SAM" id="MobiDB-lite"/>
    </source>
</evidence>
<evidence type="ECO:0000256" key="2">
    <source>
        <dbReference type="SAM" id="Phobius"/>
    </source>
</evidence>
<feature type="transmembrane region" description="Helical" evidence="2">
    <location>
        <begin position="67"/>
        <end position="89"/>
    </location>
</feature>
<feature type="compositionally biased region" description="Pro residues" evidence="1">
    <location>
        <begin position="131"/>
        <end position="142"/>
    </location>
</feature>
<gene>
    <name evidence="4" type="ORF">B0H15DRAFT_853161</name>
</gene>
<feature type="region of interest" description="Disordered" evidence="1">
    <location>
        <begin position="113"/>
        <end position="156"/>
    </location>
</feature>
<dbReference type="AlphaFoldDB" id="A0AAD6TWN2"/>
<protein>
    <submittedName>
        <fullName evidence="4">Uncharacterized protein</fullName>
    </submittedName>
</protein>
<proteinExistence type="predicted"/>
<feature type="compositionally biased region" description="Basic and acidic residues" evidence="1">
    <location>
        <begin position="118"/>
        <end position="130"/>
    </location>
</feature>
<keyword evidence="2" id="KW-0472">Membrane</keyword>
<feature type="compositionally biased region" description="Polar residues" evidence="1">
    <location>
        <begin position="143"/>
        <end position="156"/>
    </location>
</feature>
<reference evidence="4" key="1">
    <citation type="submission" date="2023-03" db="EMBL/GenBank/DDBJ databases">
        <title>Massive genome expansion in bonnet fungi (Mycena s.s.) driven by repeated elements and novel gene families across ecological guilds.</title>
        <authorList>
            <consortium name="Lawrence Berkeley National Laboratory"/>
            <person name="Harder C.B."/>
            <person name="Miyauchi S."/>
            <person name="Viragh M."/>
            <person name="Kuo A."/>
            <person name="Thoen E."/>
            <person name="Andreopoulos B."/>
            <person name="Lu D."/>
            <person name="Skrede I."/>
            <person name="Drula E."/>
            <person name="Henrissat B."/>
            <person name="Morin E."/>
            <person name="Kohler A."/>
            <person name="Barry K."/>
            <person name="LaButti K."/>
            <person name="Morin E."/>
            <person name="Salamov A."/>
            <person name="Lipzen A."/>
            <person name="Mereny Z."/>
            <person name="Hegedus B."/>
            <person name="Baldrian P."/>
            <person name="Stursova M."/>
            <person name="Weitz H."/>
            <person name="Taylor A."/>
            <person name="Grigoriev I.V."/>
            <person name="Nagy L.G."/>
            <person name="Martin F."/>
            <person name="Kauserud H."/>
        </authorList>
    </citation>
    <scope>NUCLEOTIDE SEQUENCE</scope>
    <source>
        <strain evidence="4">CBHHK173m</strain>
    </source>
</reference>
<name>A0AAD6TWN2_9AGAR</name>
<dbReference type="EMBL" id="JARJCN010000047">
    <property type="protein sequence ID" value="KAJ7082015.1"/>
    <property type="molecule type" value="Genomic_DNA"/>
</dbReference>
<feature type="chain" id="PRO_5042104228" evidence="3">
    <location>
        <begin position="19"/>
        <end position="156"/>
    </location>
</feature>
<comment type="caution">
    <text evidence="4">The sequence shown here is derived from an EMBL/GenBank/DDBJ whole genome shotgun (WGS) entry which is preliminary data.</text>
</comment>
<keyword evidence="2" id="KW-1133">Transmembrane helix</keyword>
<evidence type="ECO:0000313" key="5">
    <source>
        <dbReference type="Proteomes" id="UP001222325"/>
    </source>
</evidence>
<evidence type="ECO:0000256" key="3">
    <source>
        <dbReference type="SAM" id="SignalP"/>
    </source>
</evidence>
<keyword evidence="2" id="KW-0812">Transmembrane</keyword>
<keyword evidence="3" id="KW-0732">Signal</keyword>
<organism evidence="4 5">
    <name type="scientific">Mycena belliarum</name>
    <dbReference type="NCBI Taxonomy" id="1033014"/>
    <lineage>
        <taxon>Eukaryota</taxon>
        <taxon>Fungi</taxon>
        <taxon>Dikarya</taxon>
        <taxon>Basidiomycota</taxon>
        <taxon>Agaricomycotina</taxon>
        <taxon>Agaricomycetes</taxon>
        <taxon>Agaricomycetidae</taxon>
        <taxon>Agaricales</taxon>
        <taxon>Marasmiineae</taxon>
        <taxon>Mycenaceae</taxon>
        <taxon>Mycena</taxon>
    </lineage>
</organism>
<sequence length="156" mass="17424">MQWTTVTLLCLILHHSWASVAMPGTMFRAIETPPMPPWHPPPNTTSIPTLVPPSSESPLEADVWNEAIFDVAGILLSMLFTAATIIGFVHLTRKYLFPPEYDPAELELEQECLLAGSDPRRSGDREEERAPPPPYRLPPPYQDSPSPQIEPQFGQP</sequence>
<evidence type="ECO:0000313" key="4">
    <source>
        <dbReference type="EMBL" id="KAJ7082015.1"/>
    </source>
</evidence>
<dbReference type="Proteomes" id="UP001222325">
    <property type="component" value="Unassembled WGS sequence"/>
</dbReference>
<keyword evidence="5" id="KW-1185">Reference proteome</keyword>
<feature type="signal peptide" evidence="3">
    <location>
        <begin position="1"/>
        <end position="18"/>
    </location>
</feature>
<accession>A0AAD6TWN2</accession>